<dbReference type="EMBL" id="CP136920">
    <property type="protein sequence ID" value="WOO41138.1"/>
    <property type="molecule type" value="Genomic_DNA"/>
</dbReference>
<dbReference type="RefSeq" id="WP_317833542.1">
    <property type="nucleotide sequence ID" value="NZ_CP136920.1"/>
</dbReference>
<dbReference type="Gene3D" id="3.30.2370.10">
    <property type="entry name" value="putative pyruvate dehydrogenase"/>
    <property type="match status" value="1"/>
</dbReference>
<protein>
    <submittedName>
        <fullName evidence="1">DUF5076 domain-containing protein</fullName>
    </submittedName>
</protein>
<name>A0AAQ3QRB1_9BACT</name>
<proteinExistence type="predicted"/>
<dbReference type="AlphaFoldDB" id="A0AAQ3QRB1"/>
<organism evidence="1 2">
    <name type="scientific">Rubellicoccus peritrichatus</name>
    <dbReference type="NCBI Taxonomy" id="3080537"/>
    <lineage>
        <taxon>Bacteria</taxon>
        <taxon>Pseudomonadati</taxon>
        <taxon>Verrucomicrobiota</taxon>
        <taxon>Opitutia</taxon>
        <taxon>Puniceicoccales</taxon>
        <taxon>Cerasicoccaceae</taxon>
        <taxon>Rubellicoccus</taxon>
    </lineage>
</organism>
<evidence type="ECO:0000313" key="2">
    <source>
        <dbReference type="Proteomes" id="UP001304300"/>
    </source>
</evidence>
<reference evidence="1 2" key="1">
    <citation type="submission" date="2023-10" db="EMBL/GenBank/DDBJ databases">
        <title>Rubellicoccus peritrichatus gen. nov., sp. nov., isolated from an algae of coral reef tank.</title>
        <authorList>
            <person name="Luo J."/>
        </authorList>
    </citation>
    <scope>NUCLEOTIDE SEQUENCE [LARGE SCALE GENOMIC DNA]</scope>
    <source>
        <strain evidence="1 2">CR14</strain>
    </source>
</reference>
<dbReference type="KEGG" id="puo:RZN69_21160"/>
<dbReference type="InterPro" id="IPR031796">
    <property type="entry name" value="DUF5076"/>
</dbReference>
<sequence>MKKELIIPPASEDAKEAIEVLRAWVIDKELHCSIAPEIWKDDPGCWGIVLADVANHISDALEQSEKLNKEQVLSSIRDMFNRELQSPTDTPSGDYVD</sequence>
<evidence type="ECO:0000313" key="1">
    <source>
        <dbReference type="EMBL" id="WOO41138.1"/>
    </source>
</evidence>
<dbReference type="Proteomes" id="UP001304300">
    <property type="component" value="Chromosome"/>
</dbReference>
<keyword evidence="2" id="KW-1185">Reference proteome</keyword>
<dbReference type="Pfam" id="PF16826">
    <property type="entry name" value="DUF5076"/>
    <property type="match status" value="1"/>
</dbReference>
<accession>A0AAQ3QRB1</accession>
<gene>
    <name evidence="1" type="ORF">RZN69_21160</name>
</gene>